<dbReference type="Proteomes" id="UP000696184">
    <property type="component" value="Unassembled WGS sequence"/>
</dbReference>
<dbReference type="RefSeq" id="WP_198688196.1">
    <property type="nucleotide sequence ID" value="NZ_CAWPUD010000082.1"/>
</dbReference>
<organism evidence="1 2">
    <name type="scientific">Xenorhabdus lircayensis</name>
    <dbReference type="NCBI Taxonomy" id="2763499"/>
    <lineage>
        <taxon>Bacteria</taxon>
        <taxon>Pseudomonadati</taxon>
        <taxon>Pseudomonadota</taxon>
        <taxon>Gammaproteobacteria</taxon>
        <taxon>Enterobacterales</taxon>
        <taxon>Morganellaceae</taxon>
        <taxon>Xenorhabdus</taxon>
    </lineage>
</organism>
<comment type="caution">
    <text evidence="1">The sequence shown here is derived from an EMBL/GenBank/DDBJ whole genome shotgun (WGS) entry which is preliminary data.</text>
</comment>
<keyword evidence="2" id="KW-1185">Reference proteome</keyword>
<proteinExistence type="predicted"/>
<evidence type="ECO:0000313" key="2">
    <source>
        <dbReference type="Proteomes" id="UP000696184"/>
    </source>
</evidence>
<evidence type="ECO:0000313" key="1">
    <source>
        <dbReference type="EMBL" id="MBI6547388.1"/>
    </source>
</evidence>
<name>A0ABS0U366_9GAMM</name>
<accession>A0ABS0U366</accession>
<protein>
    <submittedName>
        <fullName evidence="1">Uncharacterized protein</fullName>
    </submittedName>
</protein>
<sequence>MAKHIHADLMMKASEIAQTDAEWWKYFEVLHDDADRWESIRLMSLNQSHAQCAM</sequence>
<dbReference type="EMBL" id="JACOII010000008">
    <property type="protein sequence ID" value="MBI6547388.1"/>
    <property type="molecule type" value="Genomic_DNA"/>
</dbReference>
<reference evidence="1 2" key="1">
    <citation type="submission" date="2020-08" db="EMBL/GenBank/DDBJ databases">
        <title>Description of Xenorhabdus lircayensis sp. nov., the symbiotic bacterium associated with the entomopathogenic nematode Steirnernema unicornum.</title>
        <authorList>
            <person name="Castaneda-Alvarez C."/>
            <person name="Prodan S."/>
            <person name="Zamorano A."/>
            <person name="San-Blas E."/>
            <person name="Aballay E."/>
        </authorList>
    </citation>
    <scope>NUCLEOTIDE SEQUENCE [LARGE SCALE GENOMIC DNA]</scope>
    <source>
        <strain evidence="1 2">VLS</strain>
    </source>
</reference>
<gene>
    <name evidence="1" type="ORF">H8A87_01125</name>
</gene>